<reference evidence="4 5" key="1">
    <citation type="submission" date="2016-04" db="EMBL/GenBank/DDBJ databases">
        <title>A degradative enzymes factory behind the ericoid mycorrhizal symbiosis.</title>
        <authorList>
            <consortium name="DOE Joint Genome Institute"/>
            <person name="Martino E."/>
            <person name="Morin E."/>
            <person name="Grelet G."/>
            <person name="Kuo A."/>
            <person name="Kohler A."/>
            <person name="Daghino S."/>
            <person name="Barry K."/>
            <person name="Choi C."/>
            <person name="Cichocki N."/>
            <person name="Clum A."/>
            <person name="Copeland A."/>
            <person name="Hainaut M."/>
            <person name="Haridas S."/>
            <person name="Labutti K."/>
            <person name="Lindquist E."/>
            <person name="Lipzen A."/>
            <person name="Khouja H.-R."/>
            <person name="Murat C."/>
            <person name="Ohm R."/>
            <person name="Olson A."/>
            <person name="Spatafora J."/>
            <person name="Veneault-Fourrey C."/>
            <person name="Henrissat B."/>
            <person name="Grigoriev I."/>
            <person name="Martin F."/>
            <person name="Perotto S."/>
        </authorList>
    </citation>
    <scope>NUCLEOTIDE SEQUENCE [LARGE SCALE GENOMIC DNA]</scope>
    <source>
        <strain evidence="4 5">E</strain>
    </source>
</reference>
<dbReference type="Proteomes" id="UP000235371">
    <property type="component" value="Unassembled WGS sequence"/>
</dbReference>
<sequence length="483" mass="54489">MAPHLDEDLLFLKRSTFSHSIGQRSYQACTPCRNRKLKCLTPDQGFDCPRCRKEGRDCVWAVARTKRGCEKIARKEVFRPSENKERSSGREAVHNSPERSSVALQLPRQKSQVIPVLLEAPSNDDLDTMELSIFGVCLAPDVTNEHVAETAGFDASGRIGEIDARDGGIQSNSLLFDRWHESFEGVLELSFNVREDLCVGDYFPTPESSGHSSSSTNILETRRRVLKGCSMQPSNPNWPSTVDNRNHFLWEGIAIIMKHIQILLFSSEQHTSKLIRNGTYLAEAKKFQPRLRGWKRDFDKLDVFLSARYIFLTEFEYSKVYLNSIALQAMMRSPNYNSSSSQTAQNEIETLINSCRNLVQTVTDGVLQGESLIYAPTRTYLRLLGATTMMLNALKVSTKLGDVAINFKCIEQAILVLRICETNEMQPSVRLSEKLSILLETPWGSLDENSTMVDPDGNMRVQEVWQCGIEQVTNSIEENGTLS</sequence>
<dbReference type="Gene3D" id="4.10.240.10">
    <property type="entry name" value="Zn(2)-C6 fungal-type DNA-binding domain"/>
    <property type="match status" value="1"/>
</dbReference>
<dbReference type="GeneID" id="36595453"/>
<dbReference type="OrthoDB" id="2260578at2759"/>
<dbReference type="PANTHER" id="PTHR31644:SF2">
    <property type="entry name" value="TRANSCRIPTIONAL ACTIVATOR ARO80-RELATED"/>
    <property type="match status" value="1"/>
</dbReference>
<evidence type="ECO:0000259" key="3">
    <source>
        <dbReference type="PROSITE" id="PS50048"/>
    </source>
</evidence>
<evidence type="ECO:0000256" key="2">
    <source>
        <dbReference type="SAM" id="MobiDB-lite"/>
    </source>
</evidence>
<dbReference type="EMBL" id="KZ613883">
    <property type="protein sequence ID" value="PMD53348.1"/>
    <property type="molecule type" value="Genomic_DNA"/>
</dbReference>
<dbReference type="PANTHER" id="PTHR31644">
    <property type="entry name" value="TRANSCRIPTIONAL ACTIVATOR ARO80-RELATED"/>
    <property type="match status" value="1"/>
</dbReference>
<dbReference type="AlphaFoldDB" id="A0A2J6SRD8"/>
<accession>A0A2J6SRD8</accession>
<dbReference type="SUPFAM" id="SSF57701">
    <property type="entry name" value="Zn2/Cys6 DNA-binding domain"/>
    <property type="match status" value="1"/>
</dbReference>
<dbReference type="STRING" id="1095630.A0A2J6SRD8"/>
<dbReference type="CDD" id="cd00067">
    <property type="entry name" value="GAL4"/>
    <property type="match status" value="1"/>
</dbReference>
<dbReference type="PROSITE" id="PS50048">
    <property type="entry name" value="ZN2_CY6_FUNGAL_2"/>
    <property type="match status" value="1"/>
</dbReference>
<feature type="region of interest" description="Disordered" evidence="2">
    <location>
        <begin position="80"/>
        <end position="105"/>
    </location>
</feature>
<dbReference type="InParanoid" id="A0A2J6SRD8"/>
<feature type="domain" description="Zn(2)-C6 fungal-type" evidence="3">
    <location>
        <begin position="28"/>
        <end position="60"/>
    </location>
</feature>
<dbReference type="InterPro" id="IPR052780">
    <property type="entry name" value="AAA_Catabolism_Regulators"/>
</dbReference>
<evidence type="ECO:0000313" key="4">
    <source>
        <dbReference type="EMBL" id="PMD53348.1"/>
    </source>
</evidence>
<organism evidence="4 5">
    <name type="scientific">Hyaloscypha bicolor E</name>
    <dbReference type="NCBI Taxonomy" id="1095630"/>
    <lineage>
        <taxon>Eukaryota</taxon>
        <taxon>Fungi</taxon>
        <taxon>Dikarya</taxon>
        <taxon>Ascomycota</taxon>
        <taxon>Pezizomycotina</taxon>
        <taxon>Leotiomycetes</taxon>
        <taxon>Helotiales</taxon>
        <taxon>Hyaloscyphaceae</taxon>
        <taxon>Hyaloscypha</taxon>
        <taxon>Hyaloscypha bicolor</taxon>
    </lineage>
</organism>
<name>A0A2J6SRD8_9HELO</name>
<dbReference type="InterPro" id="IPR001138">
    <property type="entry name" value="Zn2Cys6_DnaBD"/>
</dbReference>
<evidence type="ECO:0000256" key="1">
    <source>
        <dbReference type="ARBA" id="ARBA00023242"/>
    </source>
</evidence>
<keyword evidence="5" id="KW-1185">Reference proteome</keyword>
<evidence type="ECO:0000313" key="5">
    <source>
        <dbReference type="Proteomes" id="UP000235371"/>
    </source>
</evidence>
<dbReference type="RefSeq" id="XP_024730252.1">
    <property type="nucleotide sequence ID" value="XM_024887377.1"/>
</dbReference>
<dbReference type="InterPro" id="IPR036864">
    <property type="entry name" value="Zn2-C6_fun-type_DNA-bd_sf"/>
</dbReference>
<dbReference type="GO" id="GO:0000981">
    <property type="term" value="F:DNA-binding transcription factor activity, RNA polymerase II-specific"/>
    <property type="evidence" value="ECO:0007669"/>
    <property type="project" value="InterPro"/>
</dbReference>
<dbReference type="PROSITE" id="PS00463">
    <property type="entry name" value="ZN2_CY6_FUNGAL_1"/>
    <property type="match status" value="1"/>
</dbReference>
<dbReference type="GO" id="GO:0008270">
    <property type="term" value="F:zinc ion binding"/>
    <property type="evidence" value="ECO:0007669"/>
    <property type="project" value="InterPro"/>
</dbReference>
<feature type="compositionally biased region" description="Basic and acidic residues" evidence="2">
    <location>
        <begin position="80"/>
        <end position="97"/>
    </location>
</feature>
<dbReference type="GO" id="GO:0005634">
    <property type="term" value="C:nucleus"/>
    <property type="evidence" value="ECO:0007669"/>
    <property type="project" value="TreeGrafter"/>
</dbReference>
<proteinExistence type="predicted"/>
<gene>
    <name evidence="4" type="ORF">K444DRAFT_668161</name>
</gene>
<protein>
    <recommendedName>
        <fullName evidence="3">Zn(2)-C6 fungal-type domain-containing protein</fullName>
    </recommendedName>
</protein>
<keyword evidence="1" id="KW-0539">Nucleus</keyword>